<protein>
    <submittedName>
        <fullName evidence="1">Uncharacterized protein</fullName>
    </submittedName>
</protein>
<accession>A0A645F2U0</accession>
<sequence length="39" mass="4309">MAFDHIAVQVAGQLLGIEQLLRIEFAVSQFSVLNAVHDQ</sequence>
<dbReference type="EMBL" id="VSSQ01052850">
    <property type="protein sequence ID" value="MPN06904.1"/>
    <property type="molecule type" value="Genomic_DNA"/>
</dbReference>
<gene>
    <name evidence="1" type="ORF">SDC9_154161</name>
</gene>
<organism evidence="1">
    <name type="scientific">bioreactor metagenome</name>
    <dbReference type="NCBI Taxonomy" id="1076179"/>
    <lineage>
        <taxon>unclassified sequences</taxon>
        <taxon>metagenomes</taxon>
        <taxon>ecological metagenomes</taxon>
    </lineage>
</organism>
<name>A0A645F2U0_9ZZZZ</name>
<proteinExistence type="predicted"/>
<dbReference type="AlphaFoldDB" id="A0A645F2U0"/>
<reference evidence="1" key="1">
    <citation type="submission" date="2019-08" db="EMBL/GenBank/DDBJ databases">
        <authorList>
            <person name="Kucharzyk K."/>
            <person name="Murdoch R.W."/>
            <person name="Higgins S."/>
            <person name="Loffler F."/>
        </authorList>
    </citation>
    <scope>NUCLEOTIDE SEQUENCE</scope>
</reference>
<comment type="caution">
    <text evidence="1">The sequence shown here is derived from an EMBL/GenBank/DDBJ whole genome shotgun (WGS) entry which is preliminary data.</text>
</comment>
<evidence type="ECO:0000313" key="1">
    <source>
        <dbReference type="EMBL" id="MPN06904.1"/>
    </source>
</evidence>